<evidence type="ECO:0000256" key="1">
    <source>
        <dbReference type="ARBA" id="ARBA00004429"/>
    </source>
</evidence>
<feature type="transmembrane region" description="Helical" evidence="8">
    <location>
        <begin position="141"/>
        <end position="157"/>
    </location>
</feature>
<dbReference type="AlphaFoldDB" id="A0A058ZNM2"/>
<evidence type="ECO:0000256" key="8">
    <source>
        <dbReference type="RuleBase" id="RU363032"/>
    </source>
</evidence>
<comment type="caution">
    <text evidence="10">The sequence shown here is derived from an EMBL/GenBank/DDBJ whole genome shotgun (WGS) entry which is preliminary data.</text>
</comment>
<proteinExistence type="inferred from homology"/>
<dbReference type="InterPro" id="IPR000515">
    <property type="entry name" value="MetI-like"/>
</dbReference>
<evidence type="ECO:0000256" key="7">
    <source>
        <dbReference type="ARBA" id="ARBA00023136"/>
    </source>
</evidence>
<evidence type="ECO:0000256" key="2">
    <source>
        <dbReference type="ARBA" id="ARBA00010072"/>
    </source>
</evidence>
<evidence type="ECO:0000256" key="4">
    <source>
        <dbReference type="ARBA" id="ARBA00022475"/>
    </source>
</evidence>
<dbReference type="PANTHER" id="PTHR30614:SF41">
    <property type="entry name" value="INNER MEMBRANE AMINO-ACID ABC TRANSPORTER PERMEASE PROTEIN YHDY"/>
    <property type="match status" value="1"/>
</dbReference>
<dbReference type="GO" id="GO:0006865">
    <property type="term" value="P:amino acid transport"/>
    <property type="evidence" value="ECO:0007669"/>
    <property type="project" value="TreeGrafter"/>
</dbReference>
<evidence type="ECO:0000313" key="11">
    <source>
        <dbReference type="Proteomes" id="UP000024836"/>
    </source>
</evidence>
<dbReference type="PATRIC" id="fig|1461693.3.peg.840"/>
<dbReference type="Proteomes" id="UP000024836">
    <property type="component" value="Unassembled WGS sequence"/>
</dbReference>
<evidence type="ECO:0000256" key="6">
    <source>
        <dbReference type="ARBA" id="ARBA00022989"/>
    </source>
</evidence>
<keyword evidence="3 8" id="KW-0813">Transport</keyword>
<dbReference type="SUPFAM" id="SSF161098">
    <property type="entry name" value="MetI-like"/>
    <property type="match status" value="1"/>
</dbReference>
<keyword evidence="11" id="KW-1185">Reference proteome</keyword>
<dbReference type="Gene3D" id="1.10.3720.10">
    <property type="entry name" value="MetI-like"/>
    <property type="match status" value="1"/>
</dbReference>
<protein>
    <submittedName>
        <fullName evidence="10">Amino acid ABC transporter permease</fullName>
    </submittedName>
</protein>
<feature type="transmembrane region" description="Helical" evidence="8">
    <location>
        <begin position="41"/>
        <end position="63"/>
    </location>
</feature>
<evidence type="ECO:0000313" key="10">
    <source>
        <dbReference type="EMBL" id="KCV82762.1"/>
    </source>
</evidence>
<accession>A0A058ZNM2</accession>
<evidence type="ECO:0000256" key="3">
    <source>
        <dbReference type="ARBA" id="ARBA00022448"/>
    </source>
</evidence>
<dbReference type="EMBL" id="AQQY01000002">
    <property type="protein sequence ID" value="KCV82762.1"/>
    <property type="molecule type" value="Genomic_DNA"/>
</dbReference>
<feature type="transmembrane region" description="Helical" evidence="8">
    <location>
        <begin position="301"/>
        <end position="320"/>
    </location>
</feature>
<dbReference type="NCBIfam" id="TIGR01726">
    <property type="entry name" value="HEQRo_perm_3TM"/>
    <property type="match status" value="1"/>
</dbReference>
<dbReference type="InterPro" id="IPR043429">
    <property type="entry name" value="ArtM/GltK/GlnP/TcyL/YhdX-like"/>
</dbReference>
<dbReference type="RefSeq" id="WP_035248533.1">
    <property type="nucleotide sequence ID" value="NZ_AQQY01000002.1"/>
</dbReference>
<dbReference type="OrthoDB" id="9771188at2"/>
<dbReference type="GO" id="GO:0043190">
    <property type="term" value="C:ATP-binding cassette (ABC) transporter complex"/>
    <property type="evidence" value="ECO:0007669"/>
    <property type="project" value="InterPro"/>
</dbReference>
<name>A0A058ZNM2_9RHOB</name>
<comment type="subcellular location">
    <subcellularLocation>
        <location evidence="1">Cell inner membrane</location>
        <topology evidence="1">Multi-pass membrane protein</topology>
    </subcellularLocation>
    <subcellularLocation>
        <location evidence="8">Cell membrane</location>
        <topology evidence="8">Multi-pass membrane protein</topology>
    </subcellularLocation>
</comment>
<dbReference type="PANTHER" id="PTHR30614">
    <property type="entry name" value="MEMBRANE COMPONENT OF AMINO ACID ABC TRANSPORTER"/>
    <property type="match status" value="1"/>
</dbReference>
<dbReference type="InterPro" id="IPR035906">
    <property type="entry name" value="MetI-like_sf"/>
</dbReference>
<gene>
    <name evidence="10" type="ORF">ATO10_04112</name>
</gene>
<reference evidence="10 11" key="1">
    <citation type="submission" date="2013-04" db="EMBL/GenBank/DDBJ databases">
        <title>Shimia sp. 22II-S11-Z10 Genome Sequencing.</title>
        <authorList>
            <person name="Lai Q."/>
            <person name="Li G."/>
            <person name="Shao Z."/>
        </authorList>
    </citation>
    <scope>NUCLEOTIDE SEQUENCE [LARGE SCALE GENOMIC DNA]</scope>
    <source>
        <strain evidence="11">22II-S11-Z10</strain>
    </source>
</reference>
<dbReference type="InterPro" id="IPR010065">
    <property type="entry name" value="AA_ABC_transptr_permease_3TM"/>
</dbReference>
<feature type="transmembrane region" description="Helical" evidence="8">
    <location>
        <begin position="163"/>
        <end position="181"/>
    </location>
</feature>
<comment type="similarity">
    <text evidence="2">Belongs to the binding-protein-dependent transport system permease family. HisMQ subfamily.</text>
</comment>
<dbReference type="PROSITE" id="PS50928">
    <property type="entry name" value="ABC_TM1"/>
    <property type="match status" value="1"/>
</dbReference>
<dbReference type="Pfam" id="PF00528">
    <property type="entry name" value="BPD_transp_1"/>
    <property type="match status" value="1"/>
</dbReference>
<feature type="transmembrane region" description="Helical" evidence="8">
    <location>
        <begin position="277"/>
        <end position="295"/>
    </location>
</feature>
<feature type="transmembrane region" description="Helical" evidence="8">
    <location>
        <begin position="114"/>
        <end position="134"/>
    </location>
</feature>
<keyword evidence="7 8" id="KW-0472">Membrane</keyword>
<dbReference type="eggNOG" id="COG0765">
    <property type="taxonomic scope" value="Bacteria"/>
</dbReference>
<feature type="transmembrane region" description="Helical" evidence="8">
    <location>
        <begin position="188"/>
        <end position="209"/>
    </location>
</feature>
<evidence type="ECO:0000256" key="5">
    <source>
        <dbReference type="ARBA" id="ARBA00022692"/>
    </source>
</evidence>
<evidence type="ECO:0000259" key="9">
    <source>
        <dbReference type="PROSITE" id="PS50928"/>
    </source>
</evidence>
<dbReference type="CDD" id="cd06261">
    <property type="entry name" value="TM_PBP2"/>
    <property type="match status" value="1"/>
</dbReference>
<feature type="transmembrane region" description="Helical" evidence="8">
    <location>
        <begin position="403"/>
        <end position="422"/>
    </location>
</feature>
<sequence>MSNTLSFVRTEMLPQKTPPASSVGLQGWLRENLFSSVGNSILTLLTLGFLALILSNILPWVLFGIWDAGSLTECRAMFAERYADGREYACWAVVTDRWDQLIFGYSFGNLHEGLYWRPIVGLALILLALSPILYPNLPRGLYIATAASIFLYPWLIWGGSIWGPLTLALCIIAAVFAYRAVAKEVSSLIAIPASLLVLGVLVFFAMSPVSSGLNAVAPIELQPVPSREISGFVLSITIGIVAIVASLPIAVFLALGRQSNLFIVNKLSTGFIEIIRGVPLITLIFVATILLKYFLPSSVNLDPVVAVMVLVTLFTAAYIAEVIRGGLAALPKGQYEAADALGLTYWQAQRQIILPQALKISIPGIVSNFISVFKDTTLVSIVALNDPLGISNAIRSNSDWNGIVWELYGFIAIVFWIFCFSMSRYSMSLERKLQTGHR</sequence>
<dbReference type="GO" id="GO:0022857">
    <property type="term" value="F:transmembrane transporter activity"/>
    <property type="evidence" value="ECO:0007669"/>
    <property type="project" value="InterPro"/>
</dbReference>
<organism evidence="10 11">
    <name type="scientific">Actibacterium atlanticum</name>
    <dbReference type="NCBI Taxonomy" id="1461693"/>
    <lineage>
        <taxon>Bacteria</taxon>
        <taxon>Pseudomonadati</taxon>
        <taxon>Pseudomonadota</taxon>
        <taxon>Alphaproteobacteria</taxon>
        <taxon>Rhodobacterales</taxon>
        <taxon>Roseobacteraceae</taxon>
        <taxon>Actibacterium</taxon>
    </lineage>
</organism>
<keyword evidence="6 8" id="KW-1133">Transmembrane helix</keyword>
<feature type="domain" description="ABC transmembrane type-1" evidence="9">
    <location>
        <begin position="232"/>
        <end position="426"/>
    </location>
</feature>
<keyword evidence="4" id="KW-1003">Cell membrane</keyword>
<dbReference type="STRING" id="1461693.ATO10_04112"/>
<feature type="transmembrane region" description="Helical" evidence="8">
    <location>
        <begin position="229"/>
        <end position="256"/>
    </location>
</feature>
<keyword evidence="5 8" id="KW-0812">Transmembrane</keyword>